<evidence type="ECO:0000256" key="7">
    <source>
        <dbReference type="ARBA" id="ARBA00022842"/>
    </source>
</evidence>
<dbReference type="GO" id="GO:0016779">
    <property type="term" value="F:nucleotidyltransferase activity"/>
    <property type="evidence" value="ECO:0007669"/>
    <property type="project" value="UniProtKB-KW"/>
</dbReference>
<keyword evidence="6" id="KW-0547">Nucleotide-binding</keyword>
<dbReference type="SUPFAM" id="SSF81301">
    <property type="entry name" value="Nucleotidyltransferase"/>
    <property type="match status" value="1"/>
</dbReference>
<dbReference type="GO" id="GO:0000166">
    <property type="term" value="F:nucleotide binding"/>
    <property type="evidence" value="ECO:0007669"/>
    <property type="project" value="UniProtKB-KW"/>
</dbReference>
<dbReference type="AlphaFoldDB" id="A0A381NA21"/>
<dbReference type="Gene3D" id="3.30.460.10">
    <property type="entry name" value="Beta Polymerase, domain 2"/>
    <property type="match status" value="1"/>
</dbReference>
<dbReference type="PANTHER" id="PTHR46173">
    <property type="entry name" value="CCA TRNA NUCLEOTIDYLTRANSFERASE 1, MITOCHONDRIAL"/>
    <property type="match status" value="1"/>
</dbReference>
<dbReference type="InterPro" id="IPR002646">
    <property type="entry name" value="PolA_pol_head_dom"/>
</dbReference>
<dbReference type="Gene3D" id="1.10.3090.10">
    <property type="entry name" value="cca-adding enzyme, domain 2"/>
    <property type="match status" value="1"/>
</dbReference>
<keyword evidence="5" id="KW-0479">Metal-binding</keyword>
<feature type="non-terminal residue" evidence="10">
    <location>
        <position position="1"/>
    </location>
</feature>
<dbReference type="InterPro" id="IPR032828">
    <property type="entry name" value="PolyA_RNA-bd"/>
</dbReference>
<keyword evidence="2" id="KW-0808">Transferase</keyword>
<dbReference type="Pfam" id="PF01743">
    <property type="entry name" value="PolyA_pol"/>
    <property type="match status" value="1"/>
</dbReference>
<feature type="domain" description="tRNA nucleotidyltransferase/poly(A) polymerase RNA and SrmB- binding" evidence="9">
    <location>
        <begin position="102"/>
        <end position="163"/>
    </location>
</feature>
<evidence type="ECO:0000259" key="9">
    <source>
        <dbReference type="Pfam" id="PF12627"/>
    </source>
</evidence>
<keyword evidence="4" id="KW-0548">Nucleotidyltransferase</keyword>
<evidence type="ECO:0000256" key="5">
    <source>
        <dbReference type="ARBA" id="ARBA00022723"/>
    </source>
</evidence>
<dbReference type="PANTHER" id="PTHR46173:SF1">
    <property type="entry name" value="CCA TRNA NUCLEOTIDYLTRANSFERASE 1, MITOCHONDRIAL"/>
    <property type="match status" value="1"/>
</dbReference>
<reference evidence="10" key="1">
    <citation type="submission" date="2018-05" db="EMBL/GenBank/DDBJ databases">
        <authorList>
            <person name="Lanie J.A."/>
            <person name="Ng W.-L."/>
            <person name="Kazmierczak K.M."/>
            <person name="Andrzejewski T.M."/>
            <person name="Davidsen T.M."/>
            <person name="Wayne K.J."/>
            <person name="Tettelin H."/>
            <person name="Glass J.I."/>
            <person name="Rusch D."/>
            <person name="Podicherti R."/>
            <person name="Tsui H.-C.T."/>
            <person name="Winkler M.E."/>
        </authorList>
    </citation>
    <scope>NUCLEOTIDE SEQUENCE</scope>
</reference>
<dbReference type="InterPro" id="IPR050264">
    <property type="entry name" value="Bact_CCA-adding_enz_type3_sf"/>
</dbReference>
<evidence type="ECO:0000256" key="4">
    <source>
        <dbReference type="ARBA" id="ARBA00022695"/>
    </source>
</evidence>
<sequence>VGVLARDGTLFEVTTFRKDIETDGRHAVVTFADTIEEDLARRDFTINALAWHPIEQKLLDPFGGLKDLEAGVLKTVGVPEKRFAEDYLRILRAFRFAGRFDLRIDEASWKALCDGTEHLRGLSCERVRDELLKALDQHRIPSRTLSLYAKAGALGVLYPELDELRTADHSIALNRWEFTLASIDELPPGNAFLRLAQFLHLLDPKKVVGILVRLRFSNAQTDETSQQASASALPGLDADDEAIRRWLSSNSPERLNALARLELARARAHPSVIKTPSEVVDSWRRARLIRATGVPLSISDLAIGGNDLIRIGLRPGPNFSRILEDLLDFVLTDPTQNERGVLRAHVEARLGAYEE</sequence>
<name>A0A381NA21_9ZZZZ</name>
<comment type="cofactor">
    <cofactor evidence="1">
        <name>Mg(2+)</name>
        <dbReference type="ChEBI" id="CHEBI:18420"/>
    </cofactor>
</comment>
<evidence type="ECO:0000313" key="10">
    <source>
        <dbReference type="EMBL" id="SUZ51442.1"/>
    </source>
</evidence>
<evidence type="ECO:0000256" key="2">
    <source>
        <dbReference type="ARBA" id="ARBA00022679"/>
    </source>
</evidence>
<evidence type="ECO:0000256" key="1">
    <source>
        <dbReference type="ARBA" id="ARBA00001946"/>
    </source>
</evidence>
<dbReference type="Pfam" id="PF12627">
    <property type="entry name" value="PolyA_pol_RNAbd"/>
    <property type="match status" value="1"/>
</dbReference>
<dbReference type="GO" id="GO:0046872">
    <property type="term" value="F:metal ion binding"/>
    <property type="evidence" value="ECO:0007669"/>
    <property type="project" value="UniProtKB-KW"/>
</dbReference>
<organism evidence="10">
    <name type="scientific">marine metagenome</name>
    <dbReference type="NCBI Taxonomy" id="408172"/>
    <lineage>
        <taxon>unclassified sequences</taxon>
        <taxon>metagenomes</taxon>
        <taxon>ecological metagenomes</taxon>
    </lineage>
</organism>
<dbReference type="Gene3D" id="1.10.246.80">
    <property type="match status" value="1"/>
</dbReference>
<evidence type="ECO:0000259" key="8">
    <source>
        <dbReference type="Pfam" id="PF01743"/>
    </source>
</evidence>
<dbReference type="SUPFAM" id="SSF81891">
    <property type="entry name" value="Poly A polymerase C-terminal region-like"/>
    <property type="match status" value="1"/>
</dbReference>
<evidence type="ECO:0000256" key="3">
    <source>
        <dbReference type="ARBA" id="ARBA00022694"/>
    </source>
</evidence>
<dbReference type="GO" id="GO:0008033">
    <property type="term" value="P:tRNA processing"/>
    <property type="evidence" value="ECO:0007669"/>
    <property type="project" value="UniProtKB-KW"/>
</dbReference>
<dbReference type="InterPro" id="IPR043519">
    <property type="entry name" value="NT_sf"/>
</dbReference>
<keyword evidence="3" id="KW-0819">tRNA processing</keyword>
<dbReference type="EMBL" id="UINC01000222">
    <property type="protein sequence ID" value="SUZ51442.1"/>
    <property type="molecule type" value="Genomic_DNA"/>
</dbReference>
<dbReference type="GO" id="GO:0000049">
    <property type="term" value="F:tRNA binding"/>
    <property type="evidence" value="ECO:0007669"/>
    <property type="project" value="TreeGrafter"/>
</dbReference>
<accession>A0A381NA21</accession>
<proteinExistence type="predicted"/>
<protein>
    <recommendedName>
        <fullName evidence="11">CCA tRNA nucleotidyltransferase</fullName>
    </recommendedName>
</protein>
<feature type="domain" description="Poly A polymerase head" evidence="8">
    <location>
        <begin position="9"/>
        <end position="73"/>
    </location>
</feature>
<evidence type="ECO:0000256" key="6">
    <source>
        <dbReference type="ARBA" id="ARBA00022741"/>
    </source>
</evidence>
<gene>
    <name evidence="10" type="ORF">METZ01_LOCUS4296</name>
</gene>
<keyword evidence="7" id="KW-0460">Magnesium</keyword>
<evidence type="ECO:0008006" key="11">
    <source>
        <dbReference type="Google" id="ProtNLM"/>
    </source>
</evidence>